<keyword evidence="2" id="KW-1185">Reference proteome</keyword>
<dbReference type="AlphaFoldDB" id="A0A2G5B5X2"/>
<accession>A0A2G5B5X2</accession>
<reference evidence="1 2" key="1">
    <citation type="journal article" date="2015" name="Genome Biol. Evol.">
        <title>Phylogenomic analyses indicate that early fungi evolved digesting cell walls of algal ancestors of land plants.</title>
        <authorList>
            <person name="Chang Y."/>
            <person name="Wang S."/>
            <person name="Sekimoto S."/>
            <person name="Aerts A.L."/>
            <person name="Choi C."/>
            <person name="Clum A."/>
            <person name="LaButti K.M."/>
            <person name="Lindquist E.A."/>
            <person name="Yee Ngan C."/>
            <person name="Ohm R.A."/>
            <person name="Salamov A.A."/>
            <person name="Grigoriev I.V."/>
            <person name="Spatafora J.W."/>
            <person name="Berbee M.L."/>
        </authorList>
    </citation>
    <scope>NUCLEOTIDE SEQUENCE [LARGE SCALE GENOMIC DNA]</scope>
    <source>
        <strain evidence="1 2">NRRL 1564</strain>
    </source>
</reference>
<evidence type="ECO:0008006" key="3">
    <source>
        <dbReference type="Google" id="ProtNLM"/>
    </source>
</evidence>
<name>A0A2G5B5X2_COERN</name>
<organism evidence="1 2">
    <name type="scientific">Coemansia reversa (strain ATCC 12441 / NRRL 1564)</name>
    <dbReference type="NCBI Taxonomy" id="763665"/>
    <lineage>
        <taxon>Eukaryota</taxon>
        <taxon>Fungi</taxon>
        <taxon>Fungi incertae sedis</taxon>
        <taxon>Zoopagomycota</taxon>
        <taxon>Kickxellomycotina</taxon>
        <taxon>Kickxellomycetes</taxon>
        <taxon>Kickxellales</taxon>
        <taxon>Kickxellaceae</taxon>
        <taxon>Coemansia</taxon>
    </lineage>
</organism>
<protein>
    <recommendedName>
        <fullName evidence="3">Myb-like domain-containing protein</fullName>
    </recommendedName>
</protein>
<sequence length="754" mass="87367">MLQCRGLRFSQNYLALYGGAPVRLLNAQTAWRFSRLYASATKDTTSDQQQKLIYEIRTYQKENMTIPWYILAAQYRMTINSIKQILAQDDARIRAQKELSMRVTQRAEQLYDKDRGRCDWETVANEFGKPLKQCLALYDTSFSTIVARSRPKITDWPVEDIEMIRSFIVKHLDSITSDNLRLASVYMNVRHDDCISINSLFNRPKVTAELHEAIKQCRDNAKDNGIKWTESETTRIREILKEHYKPGSIRLAIKVATAEFADKPKIKVMTKVSSTRNELYLKPSKHNEAKMRRLVETHGEDWVRIGVEMRITANQAQNLWRKCAQLHITTPAWTEDEVEILRKCIKNGIGSSKASRLVGTKLIANCANMMQRLRKSEQTGRLNLHRSQWSSADKTRLMVLVSASDSRTIDWAHISKELGREINACRLMYPILNRENNNRLLRYTDATNAEARRQYEQRSEIDWAQASQAVGLSERECLEICQFDVGKTRWIYDPDTFSWDTANKMTGFIKANYPSPTPVNYRAVSNYMWVDINDCIHMAMLLRGEIEWTDKISARIAELRSQGMKFKDISRQLSPNLHENKVSAFYRNKINQKLYSPISDENKQLIRRLLDKHAETMPFKKLAPFIVGRLTSGSKNTYMSRIASYAASHPVYKARLEKAGKTNVVNQLSADTTSVQRLAEELDLPSVLLRYFHRKAKKHIYQNKWTHNETEQLISYVQSNTPPYNWNLFSTQLGSKSGLQSYNKCTYLKEQGKL</sequence>
<gene>
    <name evidence="1" type="ORF">COEREDRAFT_10645</name>
</gene>
<proteinExistence type="predicted"/>
<dbReference type="EMBL" id="KZ303521">
    <property type="protein sequence ID" value="PIA14117.1"/>
    <property type="molecule type" value="Genomic_DNA"/>
</dbReference>
<dbReference type="Proteomes" id="UP000242474">
    <property type="component" value="Unassembled WGS sequence"/>
</dbReference>
<evidence type="ECO:0000313" key="1">
    <source>
        <dbReference type="EMBL" id="PIA14117.1"/>
    </source>
</evidence>
<dbReference type="OrthoDB" id="2143914at2759"/>
<evidence type="ECO:0000313" key="2">
    <source>
        <dbReference type="Proteomes" id="UP000242474"/>
    </source>
</evidence>